<sequence>MISVIAYDLADYELLRQQVTVSAVEALFGSITKGSIERYEVPRNGALNFVVHEVLEGGRSRTLAFEESGKALSSLMLTLPITVPEGRRPRKRIGHSAIEPKTNESVPEQTEGKRIRLGSATAWSRDRFGPAEALVERGALDYICFESMSEVTMSAVQAAKEDGHSTLPYDPYLIDRLGPILKACKDKGIKIISNQGWMDPDAAALRLQSFAEQEGIKGLKIAAVRGGILTDEITGLGLSFLETDSKISDSSEVIVSAEAYGVCQQ</sequence>
<keyword evidence="4" id="KW-1185">Reference proteome</keyword>
<feature type="domain" description="AtuA-like ferredoxin-fold" evidence="2">
    <location>
        <begin position="2"/>
        <end position="81"/>
    </location>
</feature>
<accession>A0A2N4UAI1</accession>
<dbReference type="PANTHER" id="PTHR47708:SF2">
    <property type="entry name" value="SI:CH73-132F6.5"/>
    <property type="match status" value="1"/>
</dbReference>
<evidence type="ECO:0000259" key="1">
    <source>
        <dbReference type="Pfam" id="PF07287"/>
    </source>
</evidence>
<evidence type="ECO:0000313" key="3">
    <source>
        <dbReference type="EMBL" id="PLC52022.1"/>
    </source>
</evidence>
<comment type="caution">
    <text evidence="3">The sequence shown here is derived from an EMBL/GenBank/DDBJ whole genome shotgun (WGS) entry which is preliminary data.</text>
</comment>
<evidence type="ECO:0000259" key="2">
    <source>
        <dbReference type="Pfam" id="PF23544"/>
    </source>
</evidence>
<dbReference type="PANTHER" id="PTHR47708">
    <property type="match status" value="1"/>
</dbReference>
<reference evidence="3 4" key="1">
    <citation type="submission" date="2017-10" db="EMBL/GenBank/DDBJ databases">
        <title>Two draft genome sequences of Pusillimonas sp. strains isolated from a nitrate- and radionuclide-contaminated groundwater in Russia.</title>
        <authorList>
            <person name="Grouzdev D.S."/>
            <person name="Tourova T.P."/>
            <person name="Goeva M.A."/>
            <person name="Babich T.L."/>
            <person name="Sokolova D.S."/>
            <person name="Abdullin R."/>
            <person name="Poltaraus A.B."/>
            <person name="Toshchakov S.V."/>
            <person name="Nazina T.N."/>
        </authorList>
    </citation>
    <scope>NUCLEOTIDE SEQUENCE [LARGE SCALE GENOMIC DNA]</scope>
    <source>
        <strain evidence="3 4">JR1/69-2-13</strain>
    </source>
</reference>
<name>A0A2N4UAI1_9BURK</name>
<dbReference type="InterPro" id="IPR010839">
    <property type="entry name" value="AtuA_N"/>
</dbReference>
<dbReference type="Pfam" id="PF23544">
    <property type="entry name" value="AtuA_ferredoxin"/>
    <property type="match status" value="1"/>
</dbReference>
<gene>
    <name evidence="3" type="ORF">CR155_20285</name>
</gene>
<dbReference type="Proteomes" id="UP000234328">
    <property type="component" value="Unassembled WGS sequence"/>
</dbReference>
<proteinExistence type="predicted"/>
<protein>
    <submittedName>
        <fullName evidence="3">Uncharacterized protein</fullName>
    </submittedName>
</protein>
<dbReference type="Pfam" id="PF07287">
    <property type="entry name" value="AtuA"/>
    <property type="match status" value="1"/>
</dbReference>
<dbReference type="OrthoDB" id="9763456at2"/>
<feature type="domain" description="Acyclic terpene utilisation N-terminal" evidence="1">
    <location>
        <begin position="115"/>
        <end position="260"/>
    </location>
</feature>
<dbReference type="InterPro" id="IPR056362">
    <property type="entry name" value="AtuA-like_ferredoxin_dom"/>
</dbReference>
<dbReference type="AlphaFoldDB" id="A0A2N4UAI1"/>
<evidence type="ECO:0000313" key="4">
    <source>
        <dbReference type="Proteomes" id="UP000234328"/>
    </source>
</evidence>
<organism evidence="3 4">
    <name type="scientific">Pollutimonas nitritireducens</name>
    <dbReference type="NCBI Taxonomy" id="2045209"/>
    <lineage>
        <taxon>Bacteria</taxon>
        <taxon>Pseudomonadati</taxon>
        <taxon>Pseudomonadota</taxon>
        <taxon>Betaproteobacteria</taxon>
        <taxon>Burkholderiales</taxon>
        <taxon>Alcaligenaceae</taxon>
        <taxon>Pollutimonas</taxon>
    </lineage>
</organism>
<dbReference type="EMBL" id="PDNV01000021">
    <property type="protein sequence ID" value="PLC52022.1"/>
    <property type="molecule type" value="Genomic_DNA"/>
</dbReference>